<evidence type="ECO:0000256" key="3">
    <source>
        <dbReference type="ARBA" id="ARBA00022723"/>
    </source>
</evidence>
<dbReference type="STRING" id="39841.SAMN05660836_01234"/>
<proteinExistence type="predicted"/>
<evidence type="ECO:0000256" key="5">
    <source>
        <dbReference type="ARBA" id="ARBA00023014"/>
    </source>
</evidence>
<keyword evidence="4 6" id="KW-0408">Iron</keyword>
<gene>
    <name evidence="8" type="ORF">SAMN05660836_01234</name>
</gene>
<evidence type="ECO:0000259" key="7">
    <source>
        <dbReference type="Pfam" id="PF04055"/>
    </source>
</evidence>
<keyword evidence="2 6" id="KW-0949">S-adenosyl-L-methionine</keyword>
<keyword evidence="5 6" id="KW-0411">Iron-sulfur</keyword>
<evidence type="ECO:0000313" key="8">
    <source>
        <dbReference type="EMBL" id="SFM71848.1"/>
    </source>
</evidence>
<dbReference type="InterPro" id="IPR013785">
    <property type="entry name" value="Aldolase_TIM"/>
</dbReference>
<keyword evidence="3 6" id="KW-0479">Metal-binding</keyword>
<dbReference type="SFLD" id="SFLDS00029">
    <property type="entry name" value="Radical_SAM"/>
    <property type="match status" value="1"/>
</dbReference>
<keyword evidence="8" id="KW-0670">Pyruvate</keyword>
<dbReference type="PANTHER" id="PTHR30352">
    <property type="entry name" value="PYRUVATE FORMATE-LYASE-ACTIVATING ENZYME"/>
    <property type="match status" value="1"/>
</dbReference>
<comment type="cofactor">
    <cofactor evidence="6">
        <name>[4Fe-4S] cluster</name>
        <dbReference type="ChEBI" id="CHEBI:49883"/>
    </cofactor>
    <text evidence="6">Binds 1 [4Fe-4S] cluster. The cluster is coordinated with 3 cysteines and an exchangeable S-adenosyl-L-methionine.</text>
</comment>
<name>A0A1I4T512_9BACT</name>
<feature type="binding site" evidence="6">
    <location>
        <position position="151"/>
    </location>
    <ligand>
        <name>[4Fe-4S] cluster</name>
        <dbReference type="ChEBI" id="CHEBI:49883"/>
        <note>4Fe-4S-S-AdoMet</note>
    </ligand>
</feature>
<accession>A0A1I4T512</accession>
<dbReference type="OrthoDB" id="37798at2"/>
<feature type="binding site" evidence="6">
    <location>
        <position position="154"/>
    </location>
    <ligand>
        <name>[4Fe-4S] cluster</name>
        <dbReference type="ChEBI" id="CHEBI:49883"/>
        <note>4Fe-4S-S-AdoMet</note>
    </ligand>
</feature>
<evidence type="ECO:0000256" key="1">
    <source>
        <dbReference type="ARBA" id="ARBA00022485"/>
    </source>
</evidence>
<keyword evidence="1" id="KW-0004">4Fe-4S</keyword>
<sequence>MLICSLCGSVFQNVGKTPGVCSDCIRNRWEEARGLVEGVHRESRKRFNLPARKPCSDGGRECKICVRRCVMGEGDVGWCGVRKGSKESFSRDGNKRALVSAYFDPLPTNCVADWVCAGGTGSGYPEFAYEPGPEVGYYNLAVFFEACNLNCLFCQNWSFKVAALKGRWKSVEFLASLPDSRTSCVCFFGGDPSPQLPYAIRVVNQMLAARQSRILRICWETNGMASIPFLKYMLEVSKKTGGCIKVDLKAWDRRIHMALCGVDNDHILRNFAYLASRAKERLEPPLVIASTLLVPGYVDAEEVFNIARFIARFDPDIPYSLLAFAPQFEMKDFRPTSARQAGECFEAAREAGLKRVRIANRHLLW</sequence>
<dbReference type="Gene3D" id="3.20.20.70">
    <property type="entry name" value="Aldolase class I"/>
    <property type="match status" value="1"/>
</dbReference>
<keyword evidence="8" id="KW-0456">Lyase</keyword>
<protein>
    <submittedName>
        <fullName evidence="8">Pyruvate formate lyase activating enzyme</fullName>
    </submittedName>
</protein>
<dbReference type="GO" id="GO:0016829">
    <property type="term" value="F:lyase activity"/>
    <property type="evidence" value="ECO:0007669"/>
    <property type="project" value="UniProtKB-KW"/>
</dbReference>
<reference evidence="9" key="1">
    <citation type="submission" date="2016-10" db="EMBL/GenBank/DDBJ databases">
        <authorList>
            <person name="Varghese N."/>
            <person name="Submissions S."/>
        </authorList>
    </citation>
    <scope>NUCLEOTIDE SEQUENCE [LARGE SCALE GENOMIC DNA]</scope>
    <source>
        <strain evidence="9">DSM 9990</strain>
    </source>
</reference>
<feature type="binding site" evidence="6">
    <location>
        <position position="147"/>
    </location>
    <ligand>
        <name>[4Fe-4S] cluster</name>
        <dbReference type="ChEBI" id="CHEBI:49883"/>
        <note>4Fe-4S-S-AdoMet</note>
    </ligand>
</feature>
<dbReference type="GO" id="GO:0051539">
    <property type="term" value="F:4 iron, 4 sulfur cluster binding"/>
    <property type="evidence" value="ECO:0007669"/>
    <property type="project" value="UniProtKB-KW"/>
</dbReference>
<keyword evidence="9" id="KW-1185">Reference proteome</keyword>
<dbReference type="InterPro" id="IPR016431">
    <property type="entry name" value="Pyrv-formate_lyase-activ_prd"/>
</dbReference>
<dbReference type="EMBL" id="FOUU01000003">
    <property type="protein sequence ID" value="SFM71848.1"/>
    <property type="molecule type" value="Genomic_DNA"/>
</dbReference>
<evidence type="ECO:0000256" key="2">
    <source>
        <dbReference type="ARBA" id="ARBA00022691"/>
    </source>
</evidence>
<dbReference type="RefSeq" id="WP_093394295.1">
    <property type="nucleotide sequence ID" value="NZ_FOUU01000003.1"/>
</dbReference>
<dbReference type="CDD" id="cd01335">
    <property type="entry name" value="Radical_SAM"/>
    <property type="match status" value="1"/>
</dbReference>
<dbReference type="PIRSF" id="PIRSF004869">
    <property type="entry name" value="PflX_prd"/>
    <property type="match status" value="1"/>
</dbReference>
<dbReference type="SUPFAM" id="SSF102114">
    <property type="entry name" value="Radical SAM enzymes"/>
    <property type="match status" value="1"/>
</dbReference>
<dbReference type="AlphaFoldDB" id="A0A1I4T512"/>
<evidence type="ECO:0000256" key="6">
    <source>
        <dbReference type="PIRSR" id="PIRSR004869-50"/>
    </source>
</evidence>
<dbReference type="Pfam" id="PF04055">
    <property type="entry name" value="Radical_SAM"/>
    <property type="match status" value="1"/>
</dbReference>
<evidence type="ECO:0000313" key="9">
    <source>
        <dbReference type="Proteomes" id="UP000199611"/>
    </source>
</evidence>
<evidence type="ECO:0000256" key="4">
    <source>
        <dbReference type="ARBA" id="ARBA00023004"/>
    </source>
</evidence>
<dbReference type="GO" id="GO:0046872">
    <property type="term" value="F:metal ion binding"/>
    <property type="evidence" value="ECO:0007669"/>
    <property type="project" value="UniProtKB-KW"/>
</dbReference>
<dbReference type="InterPro" id="IPR058240">
    <property type="entry name" value="rSAM_sf"/>
</dbReference>
<feature type="domain" description="Radical SAM core" evidence="7">
    <location>
        <begin position="143"/>
        <end position="301"/>
    </location>
</feature>
<dbReference type="PANTHER" id="PTHR30352:SF22">
    <property type="entry name" value="PYRUVATE FORMATE-LYASE ACTIVATING ENZYME HOMOLOG"/>
    <property type="match status" value="1"/>
</dbReference>
<dbReference type="InterPro" id="IPR007197">
    <property type="entry name" value="rSAM"/>
</dbReference>
<dbReference type="Proteomes" id="UP000199611">
    <property type="component" value="Unassembled WGS sequence"/>
</dbReference>
<dbReference type="InterPro" id="IPR034457">
    <property type="entry name" value="Organic_radical-activating"/>
</dbReference>
<organism evidence="8 9">
    <name type="scientific">Thermodesulforhabdus norvegica</name>
    <dbReference type="NCBI Taxonomy" id="39841"/>
    <lineage>
        <taxon>Bacteria</taxon>
        <taxon>Pseudomonadati</taxon>
        <taxon>Thermodesulfobacteriota</taxon>
        <taxon>Syntrophobacteria</taxon>
        <taxon>Syntrophobacterales</taxon>
        <taxon>Thermodesulforhabdaceae</taxon>
        <taxon>Thermodesulforhabdus</taxon>
    </lineage>
</organism>